<reference evidence="1 2" key="1">
    <citation type="journal article" date="2016" name="Nat. Commun.">
        <title>Thousands of microbial genomes shed light on interconnected biogeochemical processes in an aquifer system.</title>
        <authorList>
            <person name="Anantharaman K."/>
            <person name="Brown C.T."/>
            <person name="Hug L.A."/>
            <person name="Sharon I."/>
            <person name="Castelle C.J."/>
            <person name="Probst A.J."/>
            <person name="Thomas B.C."/>
            <person name="Singh A."/>
            <person name="Wilkins M.J."/>
            <person name="Karaoz U."/>
            <person name="Brodie E.L."/>
            <person name="Williams K.H."/>
            <person name="Hubbard S.S."/>
            <person name="Banfield J.F."/>
        </authorList>
    </citation>
    <scope>NUCLEOTIDE SEQUENCE [LARGE SCALE GENOMIC DNA]</scope>
</reference>
<comment type="caution">
    <text evidence="1">The sequence shown here is derived from an EMBL/GenBank/DDBJ whole genome shotgun (WGS) entry which is preliminary data.</text>
</comment>
<organism evidence="1 2">
    <name type="scientific">Candidatus Staskawiczbacteria bacterium RIFCSPLOWO2_12_FULL_37_15</name>
    <dbReference type="NCBI Taxonomy" id="1802218"/>
    <lineage>
        <taxon>Bacteria</taxon>
        <taxon>Candidatus Staskawicziibacteriota</taxon>
    </lineage>
</organism>
<name>A0A1G2IL46_9BACT</name>
<protein>
    <submittedName>
        <fullName evidence="1">Uncharacterized protein</fullName>
    </submittedName>
</protein>
<sequence length="68" mass="8062">MNKKLKKRKPKKVYCIGTRECLFVVKNLTDDGWALVDRRGNYYTNCKSPDEIIEHIDKLVEKGEYELK</sequence>
<evidence type="ECO:0000313" key="1">
    <source>
        <dbReference type="EMBL" id="OGZ75231.1"/>
    </source>
</evidence>
<accession>A0A1G2IL46</accession>
<dbReference type="EMBL" id="MHPE01000054">
    <property type="protein sequence ID" value="OGZ75231.1"/>
    <property type="molecule type" value="Genomic_DNA"/>
</dbReference>
<dbReference type="AlphaFoldDB" id="A0A1G2IL46"/>
<evidence type="ECO:0000313" key="2">
    <source>
        <dbReference type="Proteomes" id="UP000178632"/>
    </source>
</evidence>
<dbReference type="Proteomes" id="UP000178632">
    <property type="component" value="Unassembled WGS sequence"/>
</dbReference>
<proteinExistence type="predicted"/>
<gene>
    <name evidence="1" type="ORF">A3G45_01555</name>
</gene>